<dbReference type="PANTHER" id="PTHR46359:SF2">
    <property type="entry name" value="GEO07743P1"/>
    <property type="match status" value="1"/>
</dbReference>
<protein>
    <recommendedName>
        <fullName evidence="1">RING-type domain-containing protein</fullName>
    </recommendedName>
</protein>
<dbReference type="EMBL" id="CAUYUJ010018419">
    <property type="protein sequence ID" value="CAK0883476.1"/>
    <property type="molecule type" value="Genomic_DNA"/>
</dbReference>
<evidence type="ECO:0000259" key="1">
    <source>
        <dbReference type="Pfam" id="PF13639"/>
    </source>
</evidence>
<dbReference type="Gene3D" id="3.30.40.10">
    <property type="entry name" value="Zinc/RING finger domain, C3HC4 (zinc finger)"/>
    <property type="match status" value="1"/>
</dbReference>
<dbReference type="PANTHER" id="PTHR46359">
    <property type="entry name" value="GEO07743P1"/>
    <property type="match status" value="1"/>
</dbReference>
<comment type="caution">
    <text evidence="2">The sequence shown here is derived from an EMBL/GenBank/DDBJ whole genome shotgun (WGS) entry which is preliminary data.</text>
</comment>
<gene>
    <name evidence="2" type="ORF">PCOR1329_LOCUS65686</name>
</gene>
<dbReference type="InterPro" id="IPR001841">
    <property type="entry name" value="Znf_RING"/>
</dbReference>
<evidence type="ECO:0000313" key="2">
    <source>
        <dbReference type="EMBL" id="CAK0883476.1"/>
    </source>
</evidence>
<keyword evidence="3" id="KW-1185">Reference proteome</keyword>
<sequence length="100" mass="10549">KWPLRSFFGVPTGSAMTVCRCVSSSTIACLDGLPTKEVGDPKGLKSKACAVCLDNFARGDSVKILPCGDVFHTRPAGACMEQWGQASGLCKTCGKPWRPG</sequence>
<proteinExistence type="predicted"/>
<dbReference type="InterPro" id="IPR013083">
    <property type="entry name" value="Znf_RING/FYVE/PHD"/>
</dbReference>
<name>A0ABN9WB28_9DINO</name>
<dbReference type="SUPFAM" id="SSF57850">
    <property type="entry name" value="RING/U-box"/>
    <property type="match status" value="1"/>
</dbReference>
<evidence type="ECO:0000313" key="3">
    <source>
        <dbReference type="Proteomes" id="UP001189429"/>
    </source>
</evidence>
<dbReference type="Proteomes" id="UP001189429">
    <property type="component" value="Unassembled WGS sequence"/>
</dbReference>
<dbReference type="Pfam" id="PF13639">
    <property type="entry name" value="zf-RING_2"/>
    <property type="match status" value="1"/>
</dbReference>
<accession>A0ABN9WB28</accession>
<dbReference type="InterPro" id="IPR052804">
    <property type="entry name" value="UEC_component"/>
</dbReference>
<reference evidence="2" key="1">
    <citation type="submission" date="2023-10" db="EMBL/GenBank/DDBJ databases">
        <authorList>
            <person name="Chen Y."/>
            <person name="Shah S."/>
            <person name="Dougan E. K."/>
            <person name="Thang M."/>
            <person name="Chan C."/>
        </authorList>
    </citation>
    <scope>NUCLEOTIDE SEQUENCE [LARGE SCALE GENOMIC DNA]</scope>
</reference>
<feature type="domain" description="RING-type" evidence="1">
    <location>
        <begin position="48"/>
        <end position="93"/>
    </location>
</feature>
<feature type="non-terminal residue" evidence="2">
    <location>
        <position position="1"/>
    </location>
</feature>
<organism evidence="2 3">
    <name type="scientific">Prorocentrum cordatum</name>
    <dbReference type="NCBI Taxonomy" id="2364126"/>
    <lineage>
        <taxon>Eukaryota</taxon>
        <taxon>Sar</taxon>
        <taxon>Alveolata</taxon>
        <taxon>Dinophyceae</taxon>
        <taxon>Prorocentrales</taxon>
        <taxon>Prorocentraceae</taxon>
        <taxon>Prorocentrum</taxon>
    </lineage>
</organism>